<dbReference type="SUPFAM" id="SSF53681">
    <property type="entry name" value="Aspartate/glutamate racemase"/>
    <property type="match status" value="2"/>
</dbReference>
<dbReference type="GO" id="GO:0008360">
    <property type="term" value="P:regulation of cell shape"/>
    <property type="evidence" value="ECO:0007669"/>
    <property type="project" value="UniProtKB-KW"/>
</dbReference>
<dbReference type="GO" id="GO:0009252">
    <property type="term" value="P:peptidoglycan biosynthetic process"/>
    <property type="evidence" value="ECO:0007669"/>
    <property type="project" value="UniProtKB-UniRule"/>
</dbReference>
<feature type="binding site" evidence="7">
    <location>
        <begin position="40"/>
        <end position="41"/>
    </location>
    <ligand>
        <name>substrate</name>
    </ligand>
</feature>
<dbReference type="HAMAP" id="MF_00258">
    <property type="entry name" value="Glu_racemase"/>
    <property type="match status" value="1"/>
</dbReference>
<dbReference type="InterPro" id="IPR001920">
    <property type="entry name" value="Asp/Glu_race"/>
</dbReference>
<dbReference type="EC" id="5.1.1.3" evidence="2 7"/>
<reference evidence="8 9" key="1">
    <citation type="journal article" date="2016" name="Nat. Commun.">
        <title>Thousands of microbial genomes shed light on interconnected biogeochemical processes in an aquifer system.</title>
        <authorList>
            <person name="Anantharaman K."/>
            <person name="Brown C.T."/>
            <person name="Hug L.A."/>
            <person name="Sharon I."/>
            <person name="Castelle C.J."/>
            <person name="Probst A.J."/>
            <person name="Thomas B.C."/>
            <person name="Singh A."/>
            <person name="Wilkins M.J."/>
            <person name="Karaoz U."/>
            <person name="Brodie E.L."/>
            <person name="Williams K.H."/>
            <person name="Hubbard S.S."/>
            <person name="Banfield J.F."/>
        </authorList>
    </citation>
    <scope>NUCLEOTIDE SEQUENCE [LARGE SCALE GENOMIC DNA]</scope>
</reference>
<keyword evidence="5 7" id="KW-0413">Isomerase</keyword>
<dbReference type="AlphaFoldDB" id="A0A1G2HHZ8"/>
<dbReference type="Gene3D" id="3.40.50.1860">
    <property type="match status" value="2"/>
</dbReference>
<organism evidence="8 9">
    <name type="scientific">Candidatus Spechtbacteria bacterium RIFCSPLOWO2_12_FULL_38_22</name>
    <dbReference type="NCBI Taxonomy" id="1802165"/>
    <lineage>
        <taxon>Bacteria</taxon>
        <taxon>Candidatus Spechtiibacteriota</taxon>
    </lineage>
</organism>
<comment type="caution">
    <text evidence="8">The sequence shown here is derived from an EMBL/GenBank/DDBJ whole genome shotgun (WGS) entry which is preliminary data.</text>
</comment>
<feature type="binding site" evidence="7">
    <location>
        <begin position="8"/>
        <end position="9"/>
    </location>
    <ligand>
        <name>substrate</name>
    </ligand>
</feature>
<name>A0A1G2HHZ8_9BACT</name>
<feature type="active site" description="Proton donor/acceptor" evidence="7">
    <location>
        <position position="182"/>
    </location>
</feature>
<evidence type="ECO:0000256" key="7">
    <source>
        <dbReference type="HAMAP-Rule" id="MF_00258"/>
    </source>
</evidence>
<comment type="function">
    <text evidence="7">Provides the (R)-glutamate required for cell wall biosynthesis.</text>
</comment>
<evidence type="ECO:0000256" key="3">
    <source>
        <dbReference type="ARBA" id="ARBA00022960"/>
    </source>
</evidence>
<dbReference type="PROSITE" id="PS00923">
    <property type="entry name" value="ASP_GLU_RACEMASE_1"/>
    <property type="match status" value="1"/>
</dbReference>
<evidence type="ECO:0000256" key="2">
    <source>
        <dbReference type="ARBA" id="ARBA00013090"/>
    </source>
</evidence>
<dbReference type="NCBIfam" id="TIGR00067">
    <property type="entry name" value="glut_race"/>
    <property type="match status" value="1"/>
</dbReference>
<feature type="active site" description="Proton donor/acceptor" evidence="7">
    <location>
        <position position="71"/>
    </location>
</feature>
<dbReference type="GO" id="GO:0071555">
    <property type="term" value="P:cell wall organization"/>
    <property type="evidence" value="ECO:0007669"/>
    <property type="project" value="UniProtKB-KW"/>
</dbReference>
<comment type="pathway">
    <text evidence="7">Cell wall biogenesis; peptidoglycan biosynthesis.</text>
</comment>
<dbReference type="InterPro" id="IPR015942">
    <property type="entry name" value="Asp/Glu/hydantoin_racemase"/>
</dbReference>
<protein>
    <recommendedName>
        <fullName evidence="2 7">Glutamate racemase</fullName>
        <ecNumber evidence="2 7">5.1.1.3</ecNumber>
    </recommendedName>
</protein>
<evidence type="ECO:0000313" key="9">
    <source>
        <dbReference type="Proteomes" id="UP000176770"/>
    </source>
</evidence>
<sequence>MRPIILLDSGVGGFSVYKPAKELLPNEDFIYIADKKYFPYGDQPAKIVQERVFSIAQWAIENKAKMFVLACNTATVTAVKKLRKKYSSIPVIGMVPVIKTCVEQTKNGKIGVICTPRTARSAYQKELITRFANDKNVYIRSCPGLVESIESIKGHAVDNLSELQKALLYLKNKNIDTLALGCSHFPLVKDNIQNLAGENVLILDSGGAVSRHIKRVLKNNKDLYKSNHKGRTQFYTTAKPSEFDIMIKRYLNLKSRSKLLRV</sequence>
<dbReference type="InterPro" id="IPR004391">
    <property type="entry name" value="Glu_race"/>
</dbReference>
<feature type="binding site" evidence="7">
    <location>
        <begin position="72"/>
        <end position="73"/>
    </location>
    <ligand>
        <name>substrate</name>
    </ligand>
</feature>
<keyword evidence="3 7" id="KW-0133">Cell shape</keyword>
<evidence type="ECO:0000256" key="1">
    <source>
        <dbReference type="ARBA" id="ARBA00001602"/>
    </source>
</evidence>
<dbReference type="Proteomes" id="UP000176770">
    <property type="component" value="Unassembled WGS sequence"/>
</dbReference>
<evidence type="ECO:0000256" key="4">
    <source>
        <dbReference type="ARBA" id="ARBA00022984"/>
    </source>
</evidence>
<dbReference type="PANTHER" id="PTHR21198">
    <property type="entry name" value="GLUTAMATE RACEMASE"/>
    <property type="match status" value="1"/>
</dbReference>
<keyword evidence="6 7" id="KW-0961">Cell wall biogenesis/degradation</keyword>
<evidence type="ECO:0000256" key="5">
    <source>
        <dbReference type="ARBA" id="ARBA00023235"/>
    </source>
</evidence>
<dbReference type="Pfam" id="PF01177">
    <property type="entry name" value="Asp_Glu_race"/>
    <property type="match status" value="1"/>
</dbReference>
<evidence type="ECO:0000256" key="6">
    <source>
        <dbReference type="ARBA" id="ARBA00023316"/>
    </source>
</evidence>
<dbReference type="PANTHER" id="PTHR21198:SF2">
    <property type="entry name" value="GLUTAMATE RACEMASE"/>
    <property type="match status" value="1"/>
</dbReference>
<dbReference type="InterPro" id="IPR018187">
    <property type="entry name" value="Asp/Glu_racemase_AS_1"/>
</dbReference>
<dbReference type="STRING" id="1802165.A3F94_02475"/>
<keyword evidence="4 7" id="KW-0573">Peptidoglycan synthesis</keyword>
<evidence type="ECO:0000313" key="8">
    <source>
        <dbReference type="EMBL" id="OGZ62073.1"/>
    </source>
</evidence>
<dbReference type="EMBL" id="MHOK01000009">
    <property type="protein sequence ID" value="OGZ62073.1"/>
    <property type="molecule type" value="Genomic_DNA"/>
</dbReference>
<comment type="similarity">
    <text evidence="7">Belongs to the aspartate/glutamate racemases family.</text>
</comment>
<dbReference type="GO" id="GO:0008881">
    <property type="term" value="F:glutamate racemase activity"/>
    <property type="evidence" value="ECO:0007669"/>
    <property type="project" value="UniProtKB-UniRule"/>
</dbReference>
<proteinExistence type="inferred from homology"/>
<accession>A0A1G2HHZ8</accession>
<gene>
    <name evidence="7" type="primary">murI</name>
    <name evidence="8" type="ORF">A3F94_02475</name>
</gene>
<comment type="caution">
    <text evidence="7">Lacks conserved residue(s) required for the propagation of feature annotation.</text>
</comment>
<dbReference type="UniPathway" id="UPA00219"/>
<comment type="catalytic activity">
    <reaction evidence="1 7">
        <text>L-glutamate = D-glutamate</text>
        <dbReference type="Rhea" id="RHEA:12813"/>
        <dbReference type="ChEBI" id="CHEBI:29985"/>
        <dbReference type="ChEBI" id="CHEBI:29986"/>
        <dbReference type="EC" id="5.1.1.3"/>
    </reaction>
</comment>